<accession>A0A8X6SC69</accession>
<protein>
    <submittedName>
        <fullName evidence="1">Uncharacterized protein</fullName>
    </submittedName>
</protein>
<keyword evidence="2" id="KW-1185">Reference proteome</keyword>
<organism evidence="1 2">
    <name type="scientific">Trichonephila clavipes</name>
    <name type="common">Golden silk orbweaver</name>
    <name type="synonym">Nephila clavipes</name>
    <dbReference type="NCBI Taxonomy" id="2585209"/>
    <lineage>
        <taxon>Eukaryota</taxon>
        <taxon>Metazoa</taxon>
        <taxon>Ecdysozoa</taxon>
        <taxon>Arthropoda</taxon>
        <taxon>Chelicerata</taxon>
        <taxon>Arachnida</taxon>
        <taxon>Araneae</taxon>
        <taxon>Araneomorphae</taxon>
        <taxon>Entelegynae</taxon>
        <taxon>Araneoidea</taxon>
        <taxon>Nephilidae</taxon>
        <taxon>Trichonephila</taxon>
    </lineage>
</organism>
<gene>
    <name evidence="1" type="ORF">TNCV_5006411</name>
</gene>
<comment type="caution">
    <text evidence="1">The sequence shown here is derived from an EMBL/GenBank/DDBJ whole genome shotgun (WGS) entry which is preliminary data.</text>
</comment>
<evidence type="ECO:0000313" key="2">
    <source>
        <dbReference type="Proteomes" id="UP000887159"/>
    </source>
</evidence>
<dbReference type="EMBL" id="BMAU01021283">
    <property type="protein sequence ID" value="GFY08728.1"/>
    <property type="molecule type" value="Genomic_DNA"/>
</dbReference>
<dbReference type="GO" id="GO:0003676">
    <property type="term" value="F:nucleic acid binding"/>
    <property type="evidence" value="ECO:0007669"/>
    <property type="project" value="InterPro"/>
</dbReference>
<dbReference type="InterPro" id="IPR036397">
    <property type="entry name" value="RNaseH_sf"/>
</dbReference>
<reference evidence="1" key="1">
    <citation type="submission" date="2020-08" db="EMBL/GenBank/DDBJ databases">
        <title>Multicomponent nature underlies the extraordinary mechanical properties of spider dragline silk.</title>
        <authorList>
            <person name="Kono N."/>
            <person name="Nakamura H."/>
            <person name="Mori M."/>
            <person name="Yoshida Y."/>
            <person name="Ohtoshi R."/>
            <person name="Malay A.D."/>
            <person name="Moran D.A.P."/>
            <person name="Tomita M."/>
            <person name="Numata K."/>
            <person name="Arakawa K."/>
        </authorList>
    </citation>
    <scope>NUCLEOTIDE SEQUENCE</scope>
</reference>
<proteinExistence type="predicted"/>
<dbReference type="Proteomes" id="UP000887159">
    <property type="component" value="Unassembled WGS sequence"/>
</dbReference>
<dbReference type="AlphaFoldDB" id="A0A8X6SC69"/>
<dbReference type="Gene3D" id="3.30.420.10">
    <property type="entry name" value="Ribonuclease H-like superfamily/Ribonuclease H"/>
    <property type="match status" value="1"/>
</dbReference>
<name>A0A8X6SC69_TRICX</name>
<sequence>MLAVRKTSHNHLDDSLRWRASGWVESGQSQAEVLDGFKWPESDFPVLESVPNKWYCQQKDHAKKDSILRSRKHKSWTTQECGRVLFSNESKCSRQSDSRRLFNLTENRALFHPSNVTKIDIFSGNGILVCGGIMLSSLTSLYLFDAGTVNSKDEILETQVRFFGEVWAQTAFLWTIMRGNTKLTLAMNFKKKVYSLYGLILEVSGS</sequence>
<evidence type="ECO:0000313" key="1">
    <source>
        <dbReference type="EMBL" id="GFY08728.1"/>
    </source>
</evidence>